<dbReference type="PRINTS" id="PR01009">
    <property type="entry name" value="FLGMRINGFLIF"/>
</dbReference>
<feature type="domain" description="Flagellar M-ring N-terminal" evidence="11">
    <location>
        <begin position="46"/>
        <end position="220"/>
    </location>
</feature>
<evidence type="ECO:0000256" key="5">
    <source>
        <dbReference type="ARBA" id="ARBA00022692"/>
    </source>
</evidence>
<feature type="transmembrane region" description="Helical" evidence="10">
    <location>
        <begin position="432"/>
        <end position="450"/>
    </location>
</feature>
<proteinExistence type="inferred from homology"/>
<dbReference type="NCBIfam" id="TIGR00206">
    <property type="entry name" value="fliF"/>
    <property type="match status" value="1"/>
</dbReference>
<comment type="caution">
    <text evidence="13">The sequence shown here is derived from an EMBL/GenBank/DDBJ whole genome shotgun (WGS) entry which is preliminary data.</text>
</comment>
<dbReference type="Pfam" id="PF01514">
    <property type="entry name" value="YscJ_FliF"/>
    <property type="match status" value="1"/>
</dbReference>
<keyword evidence="7 10" id="KW-0472">Membrane</keyword>
<keyword evidence="13" id="KW-0969">Cilium</keyword>
<evidence type="ECO:0000256" key="4">
    <source>
        <dbReference type="ARBA" id="ARBA00022475"/>
    </source>
</evidence>
<evidence type="ECO:0000256" key="2">
    <source>
        <dbReference type="ARBA" id="ARBA00004651"/>
    </source>
</evidence>
<keyword evidence="13" id="KW-0282">Flagellum</keyword>
<dbReference type="GO" id="GO:0003774">
    <property type="term" value="F:cytoskeletal motor activity"/>
    <property type="evidence" value="ECO:0007669"/>
    <property type="project" value="InterPro"/>
</dbReference>
<dbReference type="Gene3D" id="3.30.300.30">
    <property type="match status" value="1"/>
</dbReference>
<name>A0A1J5QMF5_9ZZZZ</name>
<dbReference type="GO" id="GO:0071973">
    <property type="term" value="P:bacterial-type flagellum-dependent cell motility"/>
    <property type="evidence" value="ECO:0007669"/>
    <property type="project" value="InterPro"/>
</dbReference>
<keyword evidence="8" id="KW-0975">Bacterial flagellum</keyword>
<dbReference type="PANTHER" id="PTHR30046">
    <property type="entry name" value="FLAGELLAR M-RING PROTEIN"/>
    <property type="match status" value="1"/>
</dbReference>
<evidence type="ECO:0000256" key="3">
    <source>
        <dbReference type="ARBA" id="ARBA00007971"/>
    </source>
</evidence>
<accession>A0A1J5QMF5</accession>
<feature type="domain" description="Flagellar M-ring C-terminal" evidence="12">
    <location>
        <begin position="250"/>
        <end position="401"/>
    </location>
</feature>
<comment type="similarity">
    <text evidence="3">Belongs to the FliF family.</text>
</comment>
<comment type="subcellular location">
    <subcellularLocation>
        <location evidence="1">Bacterial flagellum basal body</location>
    </subcellularLocation>
    <subcellularLocation>
        <location evidence="2">Cell membrane</location>
        <topology evidence="2">Multi-pass membrane protein</topology>
    </subcellularLocation>
</comment>
<evidence type="ECO:0000259" key="11">
    <source>
        <dbReference type="Pfam" id="PF01514"/>
    </source>
</evidence>
<organism evidence="13">
    <name type="scientific">mine drainage metagenome</name>
    <dbReference type="NCBI Taxonomy" id="410659"/>
    <lineage>
        <taxon>unclassified sequences</taxon>
        <taxon>metagenomes</taxon>
        <taxon>ecological metagenomes</taxon>
    </lineage>
</organism>
<evidence type="ECO:0000256" key="8">
    <source>
        <dbReference type="ARBA" id="ARBA00023143"/>
    </source>
</evidence>
<feature type="transmembrane region" description="Helical" evidence="10">
    <location>
        <begin position="26"/>
        <end position="45"/>
    </location>
</feature>
<dbReference type="Pfam" id="PF08345">
    <property type="entry name" value="YscJ_FliF_C"/>
    <property type="match status" value="1"/>
</dbReference>
<dbReference type="InterPro" id="IPR006182">
    <property type="entry name" value="FliF_N_dom"/>
</dbReference>
<dbReference type="InterPro" id="IPR045851">
    <property type="entry name" value="AMP-bd_C_sf"/>
</dbReference>
<evidence type="ECO:0000313" key="13">
    <source>
        <dbReference type="EMBL" id="OIQ84702.1"/>
    </source>
</evidence>
<dbReference type="InterPro" id="IPR000067">
    <property type="entry name" value="FlgMring_FliF"/>
</dbReference>
<dbReference type="GO" id="GO:0009431">
    <property type="term" value="C:bacterial-type flagellum basal body, MS ring"/>
    <property type="evidence" value="ECO:0007669"/>
    <property type="project" value="InterPro"/>
</dbReference>
<evidence type="ECO:0000259" key="12">
    <source>
        <dbReference type="Pfam" id="PF08345"/>
    </source>
</evidence>
<dbReference type="AlphaFoldDB" id="A0A1J5QMF5"/>
<reference evidence="13" key="1">
    <citation type="submission" date="2016-10" db="EMBL/GenBank/DDBJ databases">
        <title>Sequence of Gallionella enrichment culture.</title>
        <authorList>
            <person name="Poehlein A."/>
            <person name="Muehling M."/>
            <person name="Daniel R."/>
        </authorList>
    </citation>
    <scope>NUCLEOTIDE SEQUENCE</scope>
</reference>
<sequence>MPPQITALGGRVQTTLRKFSLAQKTLAVIGVAVLVLGTIALSSWLTKPTMSPLFSNVSATDASAMVDQLTAQGVPYQLADGGATILVPADQVYAMRLKMAAAGLPATSDGGYSLLDKMSATSSDFTQQITYQRAMEGELAKTISAINGVTASTVKLAIPKDTVFVATKSDPTASVFVKTAPGVTLGTDQVQSIVHLVSASIEGMKPTDVSVVDADGKVLSAVGSTVASGLADQQTSDYEARVQASIQAILDRVVGAGKGAVTVNADLNYDQTHRTSESYTAPTPSPLPPLSSATTSEVYAGNGTATGGVLGPNNIAVPSGTSTAGTGSYSKNSATVDNTLDKVTEDTITAPGTVRRMSVAVVLDSKAAASLDMTQMNAMIAAAAGIDPTRGDTVSVSKMAFDTTSAAAAQTALAQADAATQAAQKTALIKQGAIAGAVLLLVIFLVIVGLRQRGKARREALDLGELRMVHDDDPLGLGMGPGHDAFPAIPAAPPVPEGPSAIAIKRAEIGAFAEEQPAEVAELLRGWLVGGKR</sequence>
<dbReference type="GO" id="GO:0005886">
    <property type="term" value="C:plasma membrane"/>
    <property type="evidence" value="ECO:0007669"/>
    <property type="project" value="UniProtKB-SubCell"/>
</dbReference>
<keyword evidence="5 10" id="KW-0812">Transmembrane</keyword>
<gene>
    <name evidence="13" type="primary">fliF_9</name>
    <name evidence="13" type="ORF">GALL_334860</name>
</gene>
<keyword evidence="6 10" id="KW-1133">Transmembrane helix</keyword>
<dbReference type="EMBL" id="MLJW01000598">
    <property type="protein sequence ID" value="OIQ84702.1"/>
    <property type="molecule type" value="Genomic_DNA"/>
</dbReference>
<evidence type="ECO:0000256" key="1">
    <source>
        <dbReference type="ARBA" id="ARBA00004117"/>
    </source>
</evidence>
<keyword evidence="13" id="KW-0966">Cell projection</keyword>
<dbReference type="InterPro" id="IPR043427">
    <property type="entry name" value="YscJ/FliF"/>
</dbReference>
<protein>
    <submittedName>
        <fullName evidence="13">Flagellar M-ring protein</fullName>
    </submittedName>
</protein>
<evidence type="ECO:0000256" key="10">
    <source>
        <dbReference type="SAM" id="Phobius"/>
    </source>
</evidence>
<dbReference type="PIRSF" id="PIRSF004862">
    <property type="entry name" value="FliF"/>
    <property type="match status" value="1"/>
</dbReference>
<evidence type="ECO:0000256" key="6">
    <source>
        <dbReference type="ARBA" id="ARBA00022989"/>
    </source>
</evidence>
<dbReference type="InterPro" id="IPR013556">
    <property type="entry name" value="Flag_M-ring_C"/>
</dbReference>
<dbReference type="PANTHER" id="PTHR30046:SF0">
    <property type="entry name" value="FLAGELLAR M-RING PROTEIN"/>
    <property type="match status" value="1"/>
</dbReference>
<evidence type="ECO:0000256" key="9">
    <source>
        <dbReference type="SAM" id="MobiDB-lite"/>
    </source>
</evidence>
<keyword evidence="4" id="KW-1003">Cell membrane</keyword>
<feature type="region of interest" description="Disordered" evidence="9">
    <location>
        <begin position="274"/>
        <end position="298"/>
    </location>
</feature>
<evidence type="ECO:0000256" key="7">
    <source>
        <dbReference type="ARBA" id="ARBA00023136"/>
    </source>
</evidence>